<dbReference type="InterPro" id="IPR001360">
    <property type="entry name" value="Glyco_hydro_1"/>
</dbReference>
<evidence type="ECO:0000313" key="7">
    <source>
        <dbReference type="Proteomes" id="UP000247498"/>
    </source>
</evidence>
<comment type="caution">
    <text evidence="6">The sequence shown here is derived from an EMBL/GenBank/DDBJ whole genome shotgun (WGS) entry which is preliminary data.</text>
</comment>
<evidence type="ECO:0000313" key="6">
    <source>
        <dbReference type="EMBL" id="GBF98739.1"/>
    </source>
</evidence>
<dbReference type="EMBL" id="BDRX01000133">
    <property type="protein sequence ID" value="GBF98739.1"/>
    <property type="molecule type" value="Genomic_DNA"/>
</dbReference>
<dbReference type="Gene3D" id="3.20.20.80">
    <property type="entry name" value="Glycosidases"/>
    <property type="match status" value="2"/>
</dbReference>
<evidence type="ECO:0000256" key="4">
    <source>
        <dbReference type="RuleBase" id="RU003690"/>
    </source>
</evidence>
<reference evidence="6 7" key="1">
    <citation type="journal article" date="2018" name="Sci. Rep.">
        <title>Raphidocelis subcapitata (=Pseudokirchneriella subcapitata) provides an insight into genome evolution and environmental adaptations in the Sphaeropleales.</title>
        <authorList>
            <person name="Suzuki S."/>
            <person name="Yamaguchi H."/>
            <person name="Nakajima N."/>
            <person name="Kawachi M."/>
        </authorList>
    </citation>
    <scope>NUCLEOTIDE SEQUENCE [LARGE SCALE GENOMIC DNA]</scope>
    <source>
        <strain evidence="6 7">NIES-35</strain>
    </source>
</reference>
<dbReference type="PROSITE" id="PS51257">
    <property type="entry name" value="PROKAR_LIPOPROTEIN"/>
    <property type="match status" value="1"/>
</dbReference>
<keyword evidence="5" id="KW-0732">Signal</keyword>
<dbReference type="GO" id="GO:0005975">
    <property type="term" value="P:carbohydrate metabolic process"/>
    <property type="evidence" value="ECO:0007669"/>
    <property type="project" value="InterPro"/>
</dbReference>
<dbReference type="InParanoid" id="A0A2V0PGQ7"/>
<feature type="signal peptide" evidence="5">
    <location>
        <begin position="1"/>
        <end position="21"/>
    </location>
</feature>
<evidence type="ECO:0000256" key="5">
    <source>
        <dbReference type="SAM" id="SignalP"/>
    </source>
</evidence>
<comment type="similarity">
    <text evidence="1 4">Belongs to the glycosyl hydrolase 1 family.</text>
</comment>
<organism evidence="6 7">
    <name type="scientific">Raphidocelis subcapitata</name>
    <dbReference type="NCBI Taxonomy" id="307507"/>
    <lineage>
        <taxon>Eukaryota</taxon>
        <taxon>Viridiplantae</taxon>
        <taxon>Chlorophyta</taxon>
        <taxon>core chlorophytes</taxon>
        <taxon>Chlorophyceae</taxon>
        <taxon>CS clade</taxon>
        <taxon>Sphaeropleales</taxon>
        <taxon>Selenastraceae</taxon>
        <taxon>Raphidocelis</taxon>
    </lineage>
</organism>
<dbReference type="GO" id="GO:0008422">
    <property type="term" value="F:beta-glucosidase activity"/>
    <property type="evidence" value="ECO:0007669"/>
    <property type="project" value="TreeGrafter"/>
</dbReference>
<feature type="chain" id="PRO_5016177245" evidence="5">
    <location>
        <begin position="22"/>
        <end position="381"/>
    </location>
</feature>
<name>A0A2V0PGQ7_9CHLO</name>
<evidence type="ECO:0000256" key="1">
    <source>
        <dbReference type="ARBA" id="ARBA00010838"/>
    </source>
</evidence>
<sequence>MGRAGALIALNIALAVTCACAQGSRWPKIEKLPDAPPACPQWLRSSIIWGGATSAYQIEGAWNEDGKGPSIWDTFAQKGGETQGNANGNVANDHYHRWREDIELMKTLGVKTYRFSVAWARIVPSGTAGSAVNQKGIDWYKNLITELLKAGIVPAVTMYHWDMPQGLQDSAGGFLSEGPAFVDAFAYYADVLFRELGPLVKLWMTFNEPLSICNLGYNEGIFAPGIKNGPWGQYKCGHNLLLAHARAYRLYKERYAGQQGGKIAMALDGKWGYPYDPNSQADRDAAQAWMEWQYGYYSGYLDEACKAVTQDGVRLTTYWAWSLWDNFEWREAYTQRFGLVYVDIENNLERTPKASAWWFARHFYSTSARHDESHYKGYWKP</sequence>
<dbReference type="Proteomes" id="UP000247498">
    <property type="component" value="Unassembled WGS sequence"/>
</dbReference>
<dbReference type="STRING" id="307507.A0A2V0PGQ7"/>
<dbReference type="Pfam" id="PF00232">
    <property type="entry name" value="Glyco_hydro_1"/>
    <property type="match status" value="1"/>
</dbReference>
<keyword evidence="2 6" id="KW-0378">Hydrolase</keyword>
<dbReference type="AlphaFoldDB" id="A0A2V0PGQ7"/>
<evidence type="ECO:0000256" key="2">
    <source>
        <dbReference type="ARBA" id="ARBA00022801"/>
    </source>
</evidence>
<dbReference type="SUPFAM" id="SSF51445">
    <property type="entry name" value="(Trans)glycosidases"/>
    <property type="match status" value="1"/>
</dbReference>
<dbReference type="PRINTS" id="PR00131">
    <property type="entry name" value="GLHYDRLASE1"/>
</dbReference>
<dbReference type="InterPro" id="IPR017853">
    <property type="entry name" value="GH"/>
</dbReference>
<keyword evidence="3" id="KW-0326">Glycosidase</keyword>
<dbReference type="OrthoDB" id="65569at2759"/>
<evidence type="ECO:0000256" key="3">
    <source>
        <dbReference type="ARBA" id="ARBA00023295"/>
    </source>
</evidence>
<accession>A0A2V0PGQ7</accession>
<gene>
    <name evidence="6" type="ORF">Rsub_11288</name>
</gene>
<dbReference type="PANTHER" id="PTHR10353">
    <property type="entry name" value="GLYCOSYL HYDROLASE"/>
    <property type="match status" value="1"/>
</dbReference>
<dbReference type="PANTHER" id="PTHR10353:SF36">
    <property type="entry name" value="LP05116P"/>
    <property type="match status" value="1"/>
</dbReference>
<protein>
    <submittedName>
        <fullName evidence="6">Glycoside hydrolase family 1</fullName>
    </submittedName>
</protein>
<proteinExistence type="inferred from homology"/>
<keyword evidence="7" id="KW-1185">Reference proteome</keyword>